<dbReference type="Proteomes" id="UP000003706">
    <property type="component" value="Unassembled WGS sequence"/>
</dbReference>
<dbReference type="AlphaFoldDB" id="H1KY43"/>
<dbReference type="EMBL" id="AGJL01000013">
    <property type="protein sequence ID" value="EHP87595.1"/>
    <property type="molecule type" value="Genomic_DNA"/>
</dbReference>
<organism evidence="1 2">
    <name type="scientific">Methanotorris formicicus Mc-S-70</name>
    <dbReference type="NCBI Taxonomy" id="647171"/>
    <lineage>
        <taxon>Archaea</taxon>
        <taxon>Methanobacteriati</taxon>
        <taxon>Methanobacteriota</taxon>
        <taxon>Methanomada group</taxon>
        <taxon>Methanococci</taxon>
        <taxon>Methanococcales</taxon>
        <taxon>Methanocaldococcaceae</taxon>
        <taxon>Methanotorris</taxon>
    </lineage>
</organism>
<name>H1KY43_9EURY</name>
<protein>
    <submittedName>
        <fullName evidence="1">Uncharacterized protein</fullName>
    </submittedName>
</protein>
<keyword evidence="2" id="KW-1185">Reference proteome</keyword>
<evidence type="ECO:0000313" key="1">
    <source>
        <dbReference type="EMBL" id="EHP87595.1"/>
    </source>
</evidence>
<gene>
    <name evidence="1" type="ORF">MetfoDRAFT_0716</name>
</gene>
<accession>H1KY43</accession>
<dbReference type="RefSeq" id="WP_007044155.1">
    <property type="nucleotide sequence ID" value="NZ_AGJL01000013.1"/>
</dbReference>
<comment type="caution">
    <text evidence="1">The sequence shown here is derived from an EMBL/GenBank/DDBJ whole genome shotgun (WGS) entry which is preliminary data.</text>
</comment>
<evidence type="ECO:0000313" key="2">
    <source>
        <dbReference type="Proteomes" id="UP000003706"/>
    </source>
</evidence>
<sequence>MLNVPHGKTYTTNELKDMVANSFDNLSERTISSGITSLVNMFETTPLGKELKVGVVEKKGNKRHVSKIGTNEIHPLVIGYILYKIGEERNITEFTVSQLYEEDWGSPYNLFGVSRERLENTLRYLQEKDLISVDLVAGLDNIRLKDYIKSIDIVDMIVRG</sequence>
<reference evidence="1 2" key="1">
    <citation type="submission" date="2011-09" db="EMBL/GenBank/DDBJ databases">
        <title>The draft genome of Methanotorris formicicus Mc-S-70.</title>
        <authorList>
            <consortium name="US DOE Joint Genome Institute (JGI-PGF)"/>
            <person name="Lucas S."/>
            <person name="Han J."/>
            <person name="Lapidus A."/>
            <person name="Cheng J.-F."/>
            <person name="Goodwin L."/>
            <person name="Pitluck S."/>
            <person name="Peters L."/>
            <person name="Land M.L."/>
            <person name="Hauser L."/>
            <person name="Sieprawska-Lupa M."/>
            <person name="Takai K."/>
            <person name="Miyazaki J."/>
            <person name="Whitman W."/>
            <person name="Woyke T.J."/>
        </authorList>
    </citation>
    <scope>NUCLEOTIDE SEQUENCE [LARGE SCALE GENOMIC DNA]</scope>
    <source>
        <strain evidence="1 2">Mc-S-70</strain>
    </source>
</reference>
<dbReference type="STRING" id="647171.MetfoDRAFT_0716"/>
<proteinExistence type="predicted"/>